<accession>A0AAN9Q8B0</accession>
<name>A0AAN9Q8B0_CANGL</name>
<dbReference type="AlphaFoldDB" id="A0AAN9Q8B0"/>
<comment type="caution">
    <text evidence="1">The sequence shown here is derived from an EMBL/GenBank/DDBJ whole genome shotgun (WGS) entry which is preliminary data.</text>
</comment>
<protein>
    <submittedName>
        <fullName evidence="1">Uncharacterized protein</fullName>
    </submittedName>
</protein>
<sequence>MVARILAWLKWRNCRYDAGKDHHSRSIGTFDAAKPKQVLDGSGVVLGISDKSGSDNLQMDTKNRLWQSPRSLCLHEQPKQEFTMNSFKTIDNYGINGQVV</sequence>
<evidence type="ECO:0000313" key="1">
    <source>
        <dbReference type="EMBL" id="KAK7328670.1"/>
    </source>
</evidence>
<dbReference type="EMBL" id="JAYMYQ010000005">
    <property type="protein sequence ID" value="KAK7328670.1"/>
    <property type="molecule type" value="Genomic_DNA"/>
</dbReference>
<reference evidence="1 2" key="1">
    <citation type="submission" date="2024-01" db="EMBL/GenBank/DDBJ databases">
        <title>The genomes of 5 underutilized Papilionoideae crops provide insights into root nodulation and disease resistanc.</title>
        <authorList>
            <person name="Jiang F."/>
        </authorList>
    </citation>
    <scope>NUCLEOTIDE SEQUENCE [LARGE SCALE GENOMIC DNA]</scope>
    <source>
        <strain evidence="1">LVBAO_FW01</strain>
        <tissue evidence="1">Leaves</tissue>
    </source>
</reference>
<proteinExistence type="predicted"/>
<organism evidence="1 2">
    <name type="scientific">Canavalia gladiata</name>
    <name type="common">Sword bean</name>
    <name type="synonym">Dolichos gladiatus</name>
    <dbReference type="NCBI Taxonomy" id="3824"/>
    <lineage>
        <taxon>Eukaryota</taxon>
        <taxon>Viridiplantae</taxon>
        <taxon>Streptophyta</taxon>
        <taxon>Embryophyta</taxon>
        <taxon>Tracheophyta</taxon>
        <taxon>Spermatophyta</taxon>
        <taxon>Magnoliopsida</taxon>
        <taxon>eudicotyledons</taxon>
        <taxon>Gunneridae</taxon>
        <taxon>Pentapetalae</taxon>
        <taxon>rosids</taxon>
        <taxon>fabids</taxon>
        <taxon>Fabales</taxon>
        <taxon>Fabaceae</taxon>
        <taxon>Papilionoideae</taxon>
        <taxon>50 kb inversion clade</taxon>
        <taxon>NPAAA clade</taxon>
        <taxon>indigoferoid/millettioid clade</taxon>
        <taxon>Phaseoleae</taxon>
        <taxon>Canavalia</taxon>
    </lineage>
</organism>
<dbReference type="Proteomes" id="UP001367508">
    <property type="component" value="Unassembled WGS sequence"/>
</dbReference>
<keyword evidence="2" id="KW-1185">Reference proteome</keyword>
<gene>
    <name evidence="1" type="ORF">VNO77_22787</name>
</gene>
<evidence type="ECO:0000313" key="2">
    <source>
        <dbReference type="Proteomes" id="UP001367508"/>
    </source>
</evidence>